<gene>
    <name evidence="12" type="ORF">GCM10007966_19490</name>
</gene>
<keyword evidence="7" id="KW-0964">Secreted</keyword>
<evidence type="ECO:0000256" key="1">
    <source>
        <dbReference type="ARBA" id="ARBA00004429"/>
    </source>
</evidence>
<protein>
    <recommendedName>
        <fullName evidence="4">Pilin</fullName>
    </recommendedName>
</protein>
<evidence type="ECO:0000256" key="3">
    <source>
        <dbReference type="ARBA" id="ARBA00009586"/>
    </source>
</evidence>
<keyword evidence="13" id="KW-1185">Reference proteome</keyword>
<keyword evidence="11" id="KW-0812">Transmembrane</keyword>
<comment type="caution">
    <text evidence="12">The sequence shown here is derived from an EMBL/GenBank/DDBJ whole genome shotgun (WGS) entry which is preliminary data.</text>
</comment>
<dbReference type="GO" id="GO:0005886">
    <property type="term" value="C:plasma membrane"/>
    <property type="evidence" value="ECO:0007669"/>
    <property type="project" value="UniProtKB-SubCell"/>
</dbReference>
<sequence length="98" mass="10806">MMKKQSSVTNNMSVYWNLLMMMVLLGFMMFYASDSHATNHLSGLKSDIADTFGANSDVPYFLLLAEGVVGAMAYIKTKNLMVLAGVPVLMIFTHFALS</sequence>
<evidence type="ECO:0000256" key="10">
    <source>
        <dbReference type="ARBA" id="ARBA00026027"/>
    </source>
</evidence>
<keyword evidence="11" id="KW-1133">Transmembrane helix</keyword>
<evidence type="ECO:0000256" key="9">
    <source>
        <dbReference type="ARBA" id="ARBA00023136"/>
    </source>
</evidence>
<proteinExistence type="inferred from homology"/>
<reference evidence="12" key="2">
    <citation type="submission" date="2020-09" db="EMBL/GenBank/DDBJ databases">
        <authorList>
            <person name="Sun Q."/>
            <person name="Ohkuma M."/>
        </authorList>
    </citation>
    <scope>NUCLEOTIDE SEQUENCE</scope>
    <source>
        <strain evidence="12">JCM 13919</strain>
    </source>
</reference>
<comment type="subcellular location">
    <subcellularLocation>
        <location evidence="1">Cell inner membrane</location>
        <topology evidence="1">Multi-pass membrane protein</topology>
    </subcellularLocation>
    <subcellularLocation>
        <location evidence="2">Secreted</location>
    </subcellularLocation>
</comment>
<evidence type="ECO:0000256" key="7">
    <source>
        <dbReference type="ARBA" id="ARBA00022525"/>
    </source>
</evidence>
<evidence type="ECO:0000256" key="11">
    <source>
        <dbReference type="SAM" id="Phobius"/>
    </source>
</evidence>
<evidence type="ECO:0000256" key="5">
    <source>
        <dbReference type="ARBA" id="ARBA00022475"/>
    </source>
</evidence>
<dbReference type="InterPro" id="IPR008873">
    <property type="entry name" value="TraA"/>
</dbReference>
<evidence type="ECO:0000256" key="4">
    <source>
        <dbReference type="ARBA" id="ARBA00018586"/>
    </source>
</evidence>
<dbReference type="RefSeq" id="WP_131777190.1">
    <property type="nucleotide sequence ID" value="NZ_BMOB01000009.1"/>
</dbReference>
<dbReference type="EMBL" id="BMOB01000009">
    <property type="protein sequence ID" value="GGI90895.1"/>
    <property type="molecule type" value="Genomic_DNA"/>
</dbReference>
<evidence type="ECO:0000256" key="6">
    <source>
        <dbReference type="ARBA" id="ARBA00022519"/>
    </source>
</evidence>
<dbReference type="Pfam" id="PF05513">
    <property type="entry name" value="TraA"/>
    <property type="match status" value="1"/>
</dbReference>
<comment type="subunit">
    <text evidence="10">Monomer. Interacts with itself to form filaments; also interacts with TraQ.</text>
</comment>
<feature type="transmembrane region" description="Helical" evidence="11">
    <location>
        <begin position="12"/>
        <end position="32"/>
    </location>
</feature>
<keyword evidence="6" id="KW-0997">Cell inner membrane</keyword>
<keyword evidence="5" id="KW-1003">Cell membrane</keyword>
<dbReference type="Proteomes" id="UP000630149">
    <property type="component" value="Unassembled WGS sequence"/>
</dbReference>
<dbReference type="OrthoDB" id="5649634at2"/>
<dbReference type="GO" id="GO:0005576">
    <property type="term" value="C:extracellular region"/>
    <property type="evidence" value="ECO:0007669"/>
    <property type="project" value="UniProtKB-SubCell"/>
</dbReference>
<accession>A0A917JX26</accession>
<organism evidence="12 13">
    <name type="scientific">Legionella impletisoli</name>
    <dbReference type="NCBI Taxonomy" id="343510"/>
    <lineage>
        <taxon>Bacteria</taxon>
        <taxon>Pseudomonadati</taxon>
        <taxon>Pseudomonadota</taxon>
        <taxon>Gammaproteobacteria</taxon>
        <taxon>Legionellales</taxon>
        <taxon>Legionellaceae</taxon>
        <taxon>Legionella</taxon>
    </lineage>
</organism>
<feature type="transmembrane region" description="Helical" evidence="11">
    <location>
        <begin position="80"/>
        <end position="97"/>
    </location>
</feature>
<evidence type="ECO:0000256" key="8">
    <source>
        <dbReference type="ARBA" id="ARBA00022971"/>
    </source>
</evidence>
<evidence type="ECO:0000313" key="12">
    <source>
        <dbReference type="EMBL" id="GGI90895.1"/>
    </source>
</evidence>
<feature type="transmembrane region" description="Helical" evidence="11">
    <location>
        <begin position="58"/>
        <end position="75"/>
    </location>
</feature>
<reference evidence="12" key="1">
    <citation type="journal article" date="2014" name="Int. J. Syst. Evol. Microbiol.">
        <title>Complete genome sequence of Corynebacterium casei LMG S-19264T (=DSM 44701T), isolated from a smear-ripened cheese.</title>
        <authorList>
            <consortium name="US DOE Joint Genome Institute (JGI-PGF)"/>
            <person name="Walter F."/>
            <person name="Albersmeier A."/>
            <person name="Kalinowski J."/>
            <person name="Ruckert C."/>
        </authorList>
    </citation>
    <scope>NUCLEOTIDE SEQUENCE</scope>
    <source>
        <strain evidence="12">JCM 13919</strain>
    </source>
</reference>
<keyword evidence="8" id="KW-0184">Conjugation</keyword>
<dbReference type="AlphaFoldDB" id="A0A917JX26"/>
<comment type="similarity">
    <text evidence="3">Belongs to the TraA family.</text>
</comment>
<name>A0A917JX26_9GAMM</name>
<evidence type="ECO:0000256" key="2">
    <source>
        <dbReference type="ARBA" id="ARBA00004613"/>
    </source>
</evidence>
<evidence type="ECO:0000313" key="13">
    <source>
        <dbReference type="Proteomes" id="UP000630149"/>
    </source>
</evidence>
<keyword evidence="9 11" id="KW-0472">Membrane</keyword>